<protein>
    <submittedName>
        <fullName evidence="2">Uncharacterized protein</fullName>
    </submittedName>
</protein>
<gene>
    <name evidence="2" type="ORF">CCOS01_00685</name>
</gene>
<proteinExistence type="predicted"/>
<dbReference type="GeneID" id="85332429"/>
<organism evidence="2 3">
    <name type="scientific">Colletotrichum costaricense</name>
    <dbReference type="NCBI Taxonomy" id="1209916"/>
    <lineage>
        <taxon>Eukaryota</taxon>
        <taxon>Fungi</taxon>
        <taxon>Dikarya</taxon>
        <taxon>Ascomycota</taxon>
        <taxon>Pezizomycotina</taxon>
        <taxon>Sordariomycetes</taxon>
        <taxon>Hypocreomycetidae</taxon>
        <taxon>Glomerellales</taxon>
        <taxon>Glomerellaceae</taxon>
        <taxon>Colletotrichum</taxon>
        <taxon>Colletotrichum acutatum species complex</taxon>
    </lineage>
</organism>
<evidence type="ECO:0000313" key="2">
    <source>
        <dbReference type="EMBL" id="KAK1539371.1"/>
    </source>
</evidence>
<dbReference type="Proteomes" id="UP001240678">
    <property type="component" value="Unassembled WGS sequence"/>
</dbReference>
<sequence>KRAAPCDKCFLKKSKARPCSRRARERRDVSSRPAAALPRLRNDLKPEARQRVQGQALWASHGPWNGQPPAVRLMCCDRHCRGWETVIRSPGWVCELHGLSLDESCQLKLGSAATHKPKPSGTRQAYQRFFFYKGPDPNAPDGSSASLCQSKALQLHGDSFRDDCKRRVFLATGNAQRFPDDDRGHAPVPQPSRYKAVPRPSLAGSNAHSVRGREGCRHNKDSIAMPVISLFVCDVIRSARLIAGARRTTGHQQS</sequence>
<dbReference type="EMBL" id="MOOE01000001">
    <property type="protein sequence ID" value="KAK1539371.1"/>
    <property type="molecule type" value="Genomic_DNA"/>
</dbReference>
<comment type="caution">
    <text evidence="2">The sequence shown here is derived from an EMBL/GenBank/DDBJ whole genome shotgun (WGS) entry which is preliminary data.</text>
</comment>
<dbReference type="RefSeq" id="XP_060320320.1">
    <property type="nucleotide sequence ID" value="XM_060448882.1"/>
</dbReference>
<reference evidence="2 3" key="1">
    <citation type="submission" date="2016-10" db="EMBL/GenBank/DDBJ databases">
        <title>The genome sequence of Colletotrichum fioriniae PJ7.</title>
        <authorList>
            <person name="Baroncelli R."/>
        </authorList>
    </citation>
    <scope>NUCLEOTIDE SEQUENCE [LARGE SCALE GENOMIC DNA]</scope>
    <source>
        <strain evidence="2 3">IMI 309622</strain>
    </source>
</reference>
<evidence type="ECO:0000256" key="1">
    <source>
        <dbReference type="SAM" id="MobiDB-lite"/>
    </source>
</evidence>
<evidence type="ECO:0000313" key="3">
    <source>
        <dbReference type="Proteomes" id="UP001240678"/>
    </source>
</evidence>
<feature type="region of interest" description="Disordered" evidence="1">
    <location>
        <begin position="19"/>
        <end position="53"/>
    </location>
</feature>
<feature type="compositionally biased region" description="Basic and acidic residues" evidence="1">
    <location>
        <begin position="40"/>
        <end position="50"/>
    </location>
</feature>
<feature type="region of interest" description="Disordered" evidence="1">
    <location>
        <begin position="176"/>
        <end position="214"/>
    </location>
</feature>
<feature type="non-terminal residue" evidence="2">
    <location>
        <position position="1"/>
    </location>
</feature>
<dbReference type="AlphaFoldDB" id="A0AAJ0E7D8"/>
<accession>A0AAJ0E7D8</accession>
<keyword evidence="3" id="KW-1185">Reference proteome</keyword>
<name>A0AAJ0E7D8_9PEZI</name>